<feature type="transmembrane region" description="Helical" evidence="1">
    <location>
        <begin position="140"/>
        <end position="161"/>
    </location>
</feature>
<name>A0ABR9XC18_9SPHI</name>
<keyword evidence="1" id="KW-0472">Membrane</keyword>
<reference evidence="2 3" key="1">
    <citation type="submission" date="2020-10" db="EMBL/GenBank/DDBJ databases">
        <title>Mucilaginibacter mali sp. nov., isolated from rhizosphere soil of apple orchard.</title>
        <authorList>
            <person name="Lee J.-S."/>
            <person name="Kim H.S."/>
            <person name="Kim J.-S."/>
        </authorList>
    </citation>
    <scope>NUCLEOTIDE SEQUENCE [LARGE SCALE GENOMIC DNA]</scope>
    <source>
        <strain evidence="2 3">KCTC 23157</strain>
    </source>
</reference>
<evidence type="ECO:0000313" key="3">
    <source>
        <dbReference type="Proteomes" id="UP000632774"/>
    </source>
</evidence>
<dbReference type="Proteomes" id="UP000632774">
    <property type="component" value="Unassembled WGS sequence"/>
</dbReference>
<gene>
    <name evidence="2" type="ORF">IRJ18_01035</name>
</gene>
<keyword evidence="1" id="KW-0812">Transmembrane</keyword>
<feature type="transmembrane region" description="Helical" evidence="1">
    <location>
        <begin position="181"/>
        <end position="199"/>
    </location>
</feature>
<organism evidence="2 3">
    <name type="scientific">Mucilaginibacter boryungensis</name>
    <dbReference type="NCBI Taxonomy" id="768480"/>
    <lineage>
        <taxon>Bacteria</taxon>
        <taxon>Pseudomonadati</taxon>
        <taxon>Bacteroidota</taxon>
        <taxon>Sphingobacteriia</taxon>
        <taxon>Sphingobacteriales</taxon>
        <taxon>Sphingobacteriaceae</taxon>
        <taxon>Mucilaginibacter</taxon>
    </lineage>
</organism>
<keyword evidence="1" id="KW-1133">Transmembrane helix</keyword>
<keyword evidence="3" id="KW-1185">Reference proteome</keyword>
<accession>A0ABR9XC18</accession>
<evidence type="ECO:0000256" key="1">
    <source>
        <dbReference type="SAM" id="Phobius"/>
    </source>
</evidence>
<proteinExistence type="predicted"/>
<feature type="transmembrane region" description="Helical" evidence="1">
    <location>
        <begin position="106"/>
        <end position="128"/>
    </location>
</feature>
<protein>
    <submittedName>
        <fullName evidence="2">Uncharacterized protein</fullName>
    </submittedName>
</protein>
<dbReference type="EMBL" id="JADFFM010000001">
    <property type="protein sequence ID" value="MBE9664923.1"/>
    <property type="molecule type" value="Genomic_DNA"/>
</dbReference>
<dbReference type="RefSeq" id="WP_194104346.1">
    <property type="nucleotide sequence ID" value="NZ_JADFFM010000001.1"/>
</dbReference>
<evidence type="ECO:0000313" key="2">
    <source>
        <dbReference type="EMBL" id="MBE9664923.1"/>
    </source>
</evidence>
<comment type="caution">
    <text evidence="2">The sequence shown here is derived from an EMBL/GenBank/DDBJ whole genome shotgun (WGS) entry which is preliminary data.</text>
</comment>
<feature type="transmembrane region" description="Helical" evidence="1">
    <location>
        <begin position="21"/>
        <end position="45"/>
    </location>
</feature>
<sequence>MIVGLCIDSVRNSLKDILKTLFVWKIMIWLLAMVVYISIFIYGFYQAGLWTPELLKDTIFYMLFSATVSMFKASKISEGKHFFLQMLKENLKLGIVFEFLIGQYPFPLWIELFIIPMAVLLAGMQGATRSDTKSGIVNKLIKFIWTIAGVIVICHVSYSFIQHIRDLLSIDTLRQILLVPNLTLIFIPFLYALSLRIVYEEQFVLLRFKLKNKKLQRFAERQAILKFKNDLTGLKRWVNRWNLSRPQTRGEIVATINDFKAQQQLEKAPPTVPPQLGWSPYWAKELLSDEKLRPTFYDPVYEGKWAARSGNLKLDKDWSGNGINYSVTGTKLVANELELRLTVYEPPKIGSLGITFREKALILYKVAVGSEPPLKLNSSLINLKKLKFKHGCYYITLEKSTWGNITEGYDLIFIISTTPQLQPII</sequence>